<keyword evidence="3 6" id="KW-0812">Transmembrane</keyword>
<proteinExistence type="predicted"/>
<evidence type="ECO:0000256" key="2">
    <source>
        <dbReference type="ARBA" id="ARBA00022475"/>
    </source>
</evidence>
<dbReference type="GO" id="GO:0005886">
    <property type="term" value="C:plasma membrane"/>
    <property type="evidence" value="ECO:0007669"/>
    <property type="project" value="UniProtKB-SubCell"/>
</dbReference>
<dbReference type="Pfam" id="PF13396">
    <property type="entry name" value="PLDc_N"/>
    <property type="match status" value="1"/>
</dbReference>
<dbReference type="InterPro" id="IPR027379">
    <property type="entry name" value="CLS_N"/>
</dbReference>
<evidence type="ECO:0000313" key="8">
    <source>
        <dbReference type="EMBL" id="SHI14612.1"/>
    </source>
</evidence>
<protein>
    <submittedName>
        <fullName evidence="8">Phospholipase_D-nuclease N-terminal</fullName>
    </submittedName>
</protein>
<reference evidence="8 9" key="1">
    <citation type="submission" date="2016-11" db="EMBL/GenBank/DDBJ databases">
        <authorList>
            <person name="Jaros S."/>
            <person name="Januszkiewicz K."/>
            <person name="Wedrychowicz H."/>
        </authorList>
    </citation>
    <scope>NUCLEOTIDE SEQUENCE [LARGE SCALE GENOMIC DNA]</scope>
    <source>
        <strain evidence="8 9">DSM 9705</strain>
    </source>
</reference>
<gene>
    <name evidence="8" type="ORF">SAMN02745124_04363</name>
</gene>
<evidence type="ECO:0000256" key="1">
    <source>
        <dbReference type="ARBA" id="ARBA00004651"/>
    </source>
</evidence>
<feature type="domain" description="Cardiolipin synthase N-terminal" evidence="7">
    <location>
        <begin position="15"/>
        <end position="57"/>
    </location>
</feature>
<evidence type="ECO:0000256" key="5">
    <source>
        <dbReference type="ARBA" id="ARBA00023136"/>
    </source>
</evidence>
<keyword evidence="4 6" id="KW-1133">Transmembrane helix</keyword>
<comment type="subcellular location">
    <subcellularLocation>
        <location evidence="1">Cell membrane</location>
        <topology evidence="1">Multi-pass membrane protein</topology>
    </subcellularLocation>
</comment>
<evidence type="ECO:0000256" key="3">
    <source>
        <dbReference type="ARBA" id="ARBA00022692"/>
    </source>
</evidence>
<keyword evidence="2" id="KW-1003">Cell membrane</keyword>
<dbReference type="Proteomes" id="UP000184139">
    <property type="component" value="Unassembled WGS sequence"/>
</dbReference>
<evidence type="ECO:0000313" key="9">
    <source>
        <dbReference type="Proteomes" id="UP000184139"/>
    </source>
</evidence>
<name>A0A1M5YRE4_9BACT</name>
<evidence type="ECO:0000256" key="6">
    <source>
        <dbReference type="SAM" id="Phobius"/>
    </source>
</evidence>
<organism evidence="8 9">
    <name type="scientific">Desulfofustis glycolicus DSM 9705</name>
    <dbReference type="NCBI Taxonomy" id="1121409"/>
    <lineage>
        <taxon>Bacteria</taxon>
        <taxon>Pseudomonadati</taxon>
        <taxon>Thermodesulfobacteriota</taxon>
        <taxon>Desulfobulbia</taxon>
        <taxon>Desulfobulbales</taxon>
        <taxon>Desulfocapsaceae</taxon>
        <taxon>Desulfofustis</taxon>
    </lineage>
</organism>
<sequence>MGIEVGGLFGLLILIADVWAIISVIQSPAGTGGKVLWVVLILVLPLLGLILWFLLGPKSGHGRARR</sequence>
<evidence type="ECO:0000259" key="7">
    <source>
        <dbReference type="Pfam" id="PF13396"/>
    </source>
</evidence>
<dbReference type="RefSeq" id="WP_073379409.1">
    <property type="nucleotide sequence ID" value="NZ_FQXS01000052.1"/>
</dbReference>
<evidence type="ECO:0000256" key="4">
    <source>
        <dbReference type="ARBA" id="ARBA00022989"/>
    </source>
</evidence>
<dbReference type="AlphaFoldDB" id="A0A1M5YRE4"/>
<dbReference type="OrthoDB" id="8455471at2"/>
<keyword evidence="5 6" id="KW-0472">Membrane</keyword>
<accession>A0A1M5YRE4</accession>
<dbReference type="EMBL" id="FQXS01000052">
    <property type="protein sequence ID" value="SHI14612.1"/>
    <property type="molecule type" value="Genomic_DNA"/>
</dbReference>
<feature type="transmembrane region" description="Helical" evidence="6">
    <location>
        <begin position="36"/>
        <end position="56"/>
    </location>
</feature>
<keyword evidence="9" id="KW-1185">Reference proteome</keyword>